<reference evidence="1 2" key="1">
    <citation type="submission" date="2017-12" db="EMBL/GenBank/DDBJ databases">
        <title>Integrating genomic resources of turbot (Scophthalmus maximus) in depth evaluation of genetic and physical mapping variation across individuals.</title>
        <authorList>
            <person name="Martinez P."/>
        </authorList>
    </citation>
    <scope>NUCLEOTIDE SEQUENCE [LARGE SCALE GENOMIC DNA]</scope>
</reference>
<evidence type="ECO:0000313" key="2">
    <source>
        <dbReference type="Proteomes" id="UP000246464"/>
    </source>
</evidence>
<dbReference type="PANTHER" id="PTHR47306:SF2">
    <property type="entry name" value="CORE-BINDING (CB) DOMAIN-CONTAINING PROTEIN"/>
    <property type="match status" value="1"/>
</dbReference>
<organism evidence="1 2">
    <name type="scientific">Scophthalmus maximus</name>
    <name type="common">Turbot</name>
    <name type="synonym">Psetta maxima</name>
    <dbReference type="NCBI Taxonomy" id="52904"/>
    <lineage>
        <taxon>Eukaryota</taxon>
        <taxon>Metazoa</taxon>
        <taxon>Chordata</taxon>
        <taxon>Craniata</taxon>
        <taxon>Vertebrata</taxon>
        <taxon>Euteleostomi</taxon>
        <taxon>Actinopterygii</taxon>
        <taxon>Neopterygii</taxon>
        <taxon>Teleostei</taxon>
        <taxon>Neoteleostei</taxon>
        <taxon>Acanthomorphata</taxon>
        <taxon>Carangaria</taxon>
        <taxon>Pleuronectiformes</taxon>
        <taxon>Pleuronectoidei</taxon>
        <taxon>Scophthalmidae</taxon>
        <taxon>Scophthalmus</taxon>
    </lineage>
</organism>
<evidence type="ECO:0000313" key="1">
    <source>
        <dbReference type="EMBL" id="AWO96191.1"/>
    </source>
</evidence>
<name>A0A2U9AX79_SCOMX</name>
<dbReference type="EMBL" id="CP026243">
    <property type="protein sequence ID" value="AWO96191.1"/>
    <property type="molecule type" value="Genomic_DNA"/>
</dbReference>
<accession>A0A2U9AX79</accession>
<dbReference type="AlphaFoldDB" id="A0A2U9AX79"/>
<sequence>MKMKKMGLYAKFPSETALLSQFKDYLKNTLLVTKCQQDVKSYHIIVLSVLLFAACCNGYAGSSTQMQVAFQVDNVSRILRYIQPTGKEVHLDFLTKSKEAITFIRELNSVKMSPSTIINYIKSMIRFIEHLKLDLKLAKKDQAFHNNCQKYIDILKTLRKPVLKSLCTDTVRKRYDWFIGDKQTLHDCQRVLRVTMKDMLGIYGKLLERKHVDKKQKTLFRYYCEGILILKHFQRPGAVQGMTVNTFPTVFLQLVEYYMLSFLDHYYLEIRSGYLKDGVDDRDKFFLSLSGRPVSSATNDLRRLHEQLVTLQPEYVKPKPKRVTQGREMQARGDEIAIWSP</sequence>
<keyword evidence="2" id="KW-1185">Reference proteome</keyword>
<dbReference type="Proteomes" id="UP000246464">
    <property type="component" value="Chromosome 1"/>
</dbReference>
<gene>
    <name evidence="1" type="ORF">SMAX5B_002582</name>
</gene>
<protein>
    <submittedName>
        <fullName evidence="1">Uncharacterized protein</fullName>
    </submittedName>
</protein>
<dbReference type="PANTHER" id="PTHR47306">
    <property type="entry name" value="SI:CH211-178J18.4-RELATED"/>
    <property type="match status" value="1"/>
</dbReference>
<proteinExistence type="predicted"/>